<dbReference type="AlphaFoldDB" id="A0A4P2Q142"/>
<dbReference type="SUPFAM" id="SSF52833">
    <property type="entry name" value="Thioredoxin-like"/>
    <property type="match status" value="1"/>
</dbReference>
<dbReference type="InterPro" id="IPR040079">
    <property type="entry name" value="Glutathione_S-Trfase"/>
</dbReference>
<dbReference type="Gene3D" id="1.20.1050.10">
    <property type="match status" value="1"/>
</dbReference>
<accession>A0A4P2Q142</accession>
<name>A0A4P2Q142_SORCE</name>
<dbReference type="GO" id="GO:0016034">
    <property type="term" value="F:maleylacetoacetate isomerase activity"/>
    <property type="evidence" value="ECO:0007669"/>
    <property type="project" value="TreeGrafter"/>
</dbReference>
<dbReference type="Proteomes" id="UP000295781">
    <property type="component" value="Chromosome"/>
</dbReference>
<dbReference type="PANTHER" id="PTHR42673">
    <property type="entry name" value="MALEYLACETOACETATE ISOMERASE"/>
    <property type="match status" value="1"/>
</dbReference>
<dbReference type="RefSeq" id="WP_129348006.1">
    <property type="nucleotide sequence ID" value="NZ_CP012670.1"/>
</dbReference>
<dbReference type="SUPFAM" id="SSF47616">
    <property type="entry name" value="GST C-terminal domain-like"/>
    <property type="match status" value="1"/>
</dbReference>
<dbReference type="Gene3D" id="3.40.30.10">
    <property type="entry name" value="Glutaredoxin"/>
    <property type="match status" value="1"/>
</dbReference>
<dbReference type="InterPro" id="IPR004045">
    <property type="entry name" value="Glutathione_S-Trfase_N"/>
</dbReference>
<dbReference type="InterPro" id="IPR036249">
    <property type="entry name" value="Thioredoxin-like_sf"/>
</dbReference>
<dbReference type="PANTHER" id="PTHR42673:SF4">
    <property type="entry name" value="MALEYLACETOACETATE ISOMERASE"/>
    <property type="match status" value="1"/>
</dbReference>
<protein>
    <submittedName>
        <fullName evidence="2">Glutathione S-transferase</fullName>
    </submittedName>
</protein>
<dbReference type="Pfam" id="PF13409">
    <property type="entry name" value="GST_N_2"/>
    <property type="match status" value="1"/>
</dbReference>
<dbReference type="CDD" id="cd03194">
    <property type="entry name" value="GST_C_3"/>
    <property type="match status" value="1"/>
</dbReference>
<dbReference type="Pfam" id="PF13410">
    <property type="entry name" value="GST_C_2"/>
    <property type="match status" value="1"/>
</dbReference>
<evidence type="ECO:0000313" key="2">
    <source>
        <dbReference type="EMBL" id="AUX22919.1"/>
    </source>
</evidence>
<gene>
    <name evidence="2" type="primary">gst</name>
    <name evidence="2" type="ORF">SOCEGT47_034350</name>
</gene>
<dbReference type="EMBL" id="CP012670">
    <property type="protein sequence ID" value="AUX22919.1"/>
    <property type="molecule type" value="Genomic_DNA"/>
</dbReference>
<feature type="domain" description="GST N-terminal" evidence="1">
    <location>
        <begin position="2"/>
        <end position="85"/>
    </location>
</feature>
<dbReference type="GO" id="GO:0004364">
    <property type="term" value="F:glutathione transferase activity"/>
    <property type="evidence" value="ECO:0007669"/>
    <property type="project" value="TreeGrafter"/>
</dbReference>
<proteinExistence type="predicted"/>
<evidence type="ECO:0000313" key="3">
    <source>
        <dbReference type="Proteomes" id="UP000295781"/>
    </source>
</evidence>
<dbReference type="InterPro" id="IPR036282">
    <property type="entry name" value="Glutathione-S-Trfase_C_sf"/>
</dbReference>
<dbReference type="GO" id="GO:0006559">
    <property type="term" value="P:L-phenylalanine catabolic process"/>
    <property type="evidence" value="ECO:0007669"/>
    <property type="project" value="TreeGrafter"/>
</dbReference>
<dbReference type="SFLD" id="SFLDS00019">
    <property type="entry name" value="Glutathione_Transferase_(cytos"/>
    <property type="match status" value="1"/>
</dbReference>
<keyword evidence="2" id="KW-0808">Transferase</keyword>
<dbReference type="PROSITE" id="PS50404">
    <property type="entry name" value="GST_NTER"/>
    <property type="match status" value="1"/>
</dbReference>
<dbReference type="CDD" id="cd03043">
    <property type="entry name" value="GST_N_1"/>
    <property type="match status" value="1"/>
</dbReference>
<evidence type="ECO:0000259" key="1">
    <source>
        <dbReference type="PROSITE" id="PS50404"/>
    </source>
</evidence>
<sequence>MAELTLYIGNRSYSSWSLRPWLALQHAGAAFDEVMLPLRGPGVRAPEIQRRSPSGKVPVLTHGALTIWESLAICEYAAEIFPEARLWPEARDARAVARAVSAEMASGFAALRTALPMNVRRRIQGVAIPEAASQDIARVQAIWNDCRSRFGQGGEFLFGRFSIADAMYAPVATRFDTYGVELDAVSRRYVATILGLPAMQAWIAKAREEPHLIEAYEAIGVVGGDAGA</sequence>
<organism evidence="2 3">
    <name type="scientific">Sorangium cellulosum</name>
    <name type="common">Polyangium cellulosum</name>
    <dbReference type="NCBI Taxonomy" id="56"/>
    <lineage>
        <taxon>Bacteria</taxon>
        <taxon>Pseudomonadati</taxon>
        <taxon>Myxococcota</taxon>
        <taxon>Polyangia</taxon>
        <taxon>Polyangiales</taxon>
        <taxon>Polyangiaceae</taxon>
        <taxon>Sorangium</taxon>
    </lineage>
</organism>
<dbReference type="OrthoDB" id="9799538at2"/>
<dbReference type="GO" id="GO:0006749">
    <property type="term" value="P:glutathione metabolic process"/>
    <property type="evidence" value="ECO:0007669"/>
    <property type="project" value="TreeGrafter"/>
</dbReference>
<reference evidence="2 3" key="1">
    <citation type="submission" date="2015-09" db="EMBL/GenBank/DDBJ databases">
        <title>Sorangium comparison.</title>
        <authorList>
            <person name="Zaburannyi N."/>
            <person name="Bunk B."/>
            <person name="Overmann J."/>
            <person name="Mueller R."/>
        </authorList>
    </citation>
    <scope>NUCLEOTIDE SEQUENCE [LARGE SCALE GENOMIC DNA]</scope>
    <source>
        <strain evidence="2 3">So ceGT47</strain>
    </source>
</reference>